<dbReference type="Proteomes" id="UP000184241">
    <property type="component" value="Unassembled WGS sequence"/>
</dbReference>
<evidence type="ECO:0000313" key="3">
    <source>
        <dbReference type="Proteomes" id="UP000184241"/>
    </source>
</evidence>
<evidence type="ECO:0000256" key="1">
    <source>
        <dbReference type="SAM" id="Phobius"/>
    </source>
</evidence>
<feature type="transmembrane region" description="Helical" evidence="1">
    <location>
        <begin position="6"/>
        <end position="23"/>
    </location>
</feature>
<evidence type="ECO:0000313" key="2">
    <source>
        <dbReference type="EMBL" id="SHI25449.1"/>
    </source>
</evidence>
<proteinExistence type="predicted"/>
<keyword evidence="1" id="KW-0812">Transmembrane</keyword>
<dbReference type="RefSeq" id="WP_073020961.1">
    <property type="nucleotide sequence ID" value="NZ_FQXU01000009.1"/>
</dbReference>
<dbReference type="AlphaFoldDB" id="A0A1M5ZMV9"/>
<organism evidence="2 3">
    <name type="scientific">Clostridium intestinale DSM 6191</name>
    <dbReference type="NCBI Taxonomy" id="1121320"/>
    <lineage>
        <taxon>Bacteria</taxon>
        <taxon>Bacillati</taxon>
        <taxon>Bacillota</taxon>
        <taxon>Clostridia</taxon>
        <taxon>Eubacteriales</taxon>
        <taxon>Clostridiaceae</taxon>
        <taxon>Clostridium</taxon>
    </lineage>
</organism>
<feature type="transmembrane region" description="Helical" evidence="1">
    <location>
        <begin position="30"/>
        <end position="50"/>
    </location>
</feature>
<gene>
    <name evidence="2" type="ORF">SAMN02745941_03166</name>
</gene>
<dbReference type="EMBL" id="FQXU01000009">
    <property type="protein sequence ID" value="SHI25449.1"/>
    <property type="molecule type" value="Genomic_DNA"/>
</dbReference>
<keyword evidence="1" id="KW-0472">Membrane</keyword>
<sequence>MSGINLENIILVVVAIILVYIAVKFIKGIIKFIILVILIFTLGVSAYNILITKKSISYEINRYKVDYGYFKNITSISKESINLVNDIKEGKNVKENTDRLVEIKSEVGKLEHSSEINLINDRYLNALDTAIIVGKGYETASNVKEQTKKLDEVTKSLDLSLKDILN</sequence>
<keyword evidence="1" id="KW-1133">Transmembrane helix</keyword>
<name>A0A1M5ZMV9_9CLOT</name>
<accession>A0A1M5ZMV9</accession>
<protein>
    <recommendedName>
        <fullName evidence="4">Methyl-accepting chemotaxis protein</fullName>
    </recommendedName>
</protein>
<reference evidence="2 3" key="1">
    <citation type="submission" date="2016-11" db="EMBL/GenBank/DDBJ databases">
        <authorList>
            <person name="Jaros S."/>
            <person name="Januszkiewicz K."/>
            <person name="Wedrychowicz H."/>
        </authorList>
    </citation>
    <scope>NUCLEOTIDE SEQUENCE [LARGE SCALE GENOMIC DNA]</scope>
    <source>
        <strain evidence="2 3">DSM 6191</strain>
    </source>
</reference>
<evidence type="ECO:0008006" key="4">
    <source>
        <dbReference type="Google" id="ProtNLM"/>
    </source>
</evidence>